<dbReference type="WBParaSite" id="SMUV_0000231401-mRNA-1">
    <property type="protein sequence ID" value="SMUV_0000231401-mRNA-1"/>
    <property type="gene ID" value="SMUV_0000231401"/>
</dbReference>
<sequence length="784" mass="88733">MVNGTSVTTGADEVKLVDSASSKQKLSRERLNDSTKSYKNSVKKEKNNVAKLSEAKRRHRSVDTYERQHQNLFLNTNQTNLSGNEISKRKQKKDKLPNSSIRHSVSNTYATGKSEKASKKLPLKASAVSSFTDDFEEYSDDFEDSDITASTSQKQIIGTHLAQSTDLPNSPLISRLLHSRDASYKPFIDRKPSQTLIVTSTNASNSKNQYDALANLLGLEIVRFEFADIPPVNDYEFYMQMFGNDNKTQTHDDNNHRYVQTEDQEVESKWTQHPPTDERGWGVGLTKVVGSLNLNKVDTEIEYFRKKTVDNERLKNFLDITAEVIIKITSVPPDELFTPRLMCKSSLPYHLECDKFSLEVVGAKAQVSVVLRHKNDLFIAYFINGGENWRLLKKTVLVQYNLKTLGDPQRKVFYFFIFEFLHVIIFLWLLMICENEINCVCYATGKSNALFAGLNDGSCVAFDLSEPLTCFLNTVEWGEKESQRLVLCSPAYDTAFRSIGFEDEEDMRSSVIGINTTANISDGNSSYQVASISEFGTIFVWTVSEIERQDSLVDLGLRPGAKLKMGLASIIRLSATCSSQSVSQSNLNVRSVTYDPSDPFHFFIGTDNKVIFNFTRDKGWSYTGPQTYKTQGLPVEITCEAFSPFYPKIFLVGLSNGRLLFFKVERSQPILQLNHSDSNELSVTSIEFSPTITTKFYSICEKRYFFEWDLDCSKLPILTCDLLQCCLSTVESTAMWLHQCSKEKSCVFLALGLTNGELQLHEIEKEQRVNATRNLIKAINRLAV</sequence>
<dbReference type="GO" id="GO:0042073">
    <property type="term" value="P:intraciliary transport"/>
    <property type="evidence" value="ECO:0007669"/>
    <property type="project" value="InterPro"/>
</dbReference>
<protein>
    <submittedName>
        <fullName evidence="3">WD_REPEATS_REGION domain-containing protein</fullName>
    </submittedName>
</protein>
<dbReference type="SUPFAM" id="SSF50978">
    <property type="entry name" value="WD40 repeat-like"/>
    <property type="match status" value="1"/>
</dbReference>
<feature type="compositionally biased region" description="Polar residues" evidence="1">
    <location>
        <begin position="97"/>
        <end position="111"/>
    </location>
</feature>
<dbReference type="PANTHER" id="PTHR16022">
    <property type="entry name" value="WD REPEAT DOMAIN 60"/>
    <property type="match status" value="1"/>
</dbReference>
<feature type="region of interest" description="Disordered" evidence="1">
    <location>
        <begin position="18"/>
        <end position="46"/>
    </location>
</feature>
<dbReference type="PANTHER" id="PTHR16022:SF0">
    <property type="entry name" value="CYTOPLASMIC DYNEIN 2 INTERMEDIATE CHAIN 1"/>
    <property type="match status" value="1"/>
</dbReference>
<feature type="region of interest" description="Disordered" evidence="1">
    <location>
        <begin position="76"/>
        <end position="117"/>
    </location>
</feature>
<dbReference type="GO" id="GO:0045504">
    <property type="term" value="F:dynein heavy chain binding"/>
    <property type="evidence" value="ECO:0007669"/>
    <property type="project" value="InterPro"/>
</dbReference>
<evidence type="ECO:0000256" key="1">
    <source>
        <dbReference type="SAM" id="MobiDB-lite"/>
    </source>
</evidence>
<name>A0A0N5ADP7_9BILA</name>
<dbReference type="Gene3D" id="2.130.10.10">
    <property type="entry name" value="YVTN repeat-like/Quinoprotein amine dehydrogenase"/>
    <property type="match status" value="1"/>
</dbReference>
<dbReference type="GO" id="GO:0005929">
    <property type="term" value="C:cilium"/>
    <property type="evidence" value="ECO:0007669"/>
    <property type="project" value="GOC"/>
</dbReference>
<reference evidence="3" key="1">
    <citation type="submission" date="2017-02" db="UniProtKB">
        <authorList>
            <consortium name="WormBaseParasite"/>
        </authorList>
    </citation>
    <scope>IDENTIFICATION</scope>
</reference>
<dbReference type="InterPro" id="IPR042505">
    <property type="entry name" value="DYNC2I1"/>
</dbReference>
<proteinExistence type="predicted"/>
<evidence type="ECO:0000313" key="2">
    <source>
        <dbReference type="Proteomes" id="UP000046393"/>
    </source>
</evidence>
<dbReference type="GO" id="GO:0005868">
    <property type="term" value="C:cytoplasmic dynein complex"/>
    <property type="evidence" value="ECO:0007669"/>
    <property type="project" value="InterPro"/>
</dbReference>
<dbReference type="Proteomes" id="UP000046393">
    <property type="component" value="Unplaced"/>
</dbReference>
<accession>A0A0N5ADP7</accession>
<dbReference type="GO" id="GO:0045503">
    <property type="term" value="F:dynein light chain binding"/>
    <property type="evidence" value="ECO:0007669"/>
    <property type="project" value="InterPro"/>
</dbReference>
<organism evidence="2 3">
    <name type="scientific">Syphacia muris</name>
    <dbReference type="NCBI Taxonomy" id="451379"/>
    <lineage>
        <taxon>Eukaryota</taxon>
        <taxon>Metazoa</taxon>
        <taxon>Ecdysozoa</taxon>
        <taxon>Nematoda</taxon>
        <taxon>Chromadorea</taxon>
        <taxon>Rhabditida</taxon>
        <taxon>Spirurina</taxon>
        <taxon>Oxyuridomorpha</taxon>
        <taxon>Oxyuroidea</taxon>
        <taxon>Oxyuridae</taxon>
        <taxon>Syphacia</taxon>
    </lineage>
</organism>
<dbReference type="STRING" id="451379.A0A0N5ADP7"/>
<dbReference type="AlphaFoldDB" id="A0A0N5ADP7"/>
<evidence type="ECO:0000313" key="3">
    <source>
        <dbReference type="WBParaSite" id="SMUV_0000231401-mRNA-1"/>
    </source>
</evidence>
<dbReference type="InterPro" id="IPR036322">
    <property type="entry name" value="WD40_repeat_dom_sf"/>
</dbReference>
<keyword evidence="2" id="KW-1185">Reference proteome</keyword>
<dbReference type="InterPro" id="IPR015943">
    <property type="entry name" value="WD40/YVTN_repeat-like_dom_sf"/>
</dbReference>